<evidence type="ECO:0000256" key="12">
    <source>
        <dbReference type="SAM" id="Phobius"/>
    </source>
</evidence>
<evidence type="ECO:0000256" key="8">
    <source>
        <dbReference type="ARBA" id="ARBA00023180"/>
    </source>
</evidence>
<protein>
    <recommendedName>
        <fullName evidence="13">Phytocyanin domain-containing protein</fullName>
    </recommendedName>
</protein>
<evidence type="ECO:0000256" key="4">
    <source>
        <dbReference type="ARBA" id="ARBA00022622"/>
    </source>
</evidence>
<proteinExistence type="inferred from homology"/>
<dbReference type="GO" id="GO:0009877">
    <property type="term" value="P:nodulation"/>
    <property type="evidence" value="ECO:0007669"/>
    <property type="project" value="UniProtKB-KW"/>
</dbReference>
<keyword evidence="7" id="KW-1015">Disulfide bond</keyword>
<dbReference type="Pfam" id="PF02298">
    <property type="entry name" value="Cu_bind_like"/>
    <property type="match status" value="1"/>
</dbReference>
<keyword evidence="15" id="KW-1185">Reference proteome</keyword>
<keyword evidence="4" id="KW-0336">GPI-anchor</keyword>
<dbReference type="GO" id="GO:0098552">
    <property type="term" value="C:side of membrane"/>
    <property type="evidence" value="ECO:0007669"/>
    <property type="project" value="UniProtKB-KW"/>
</dbReference>
<dbReference type="PANTHER" id="PTHR33021">
    <property type="entry name" value="BLUE COPPER PROTEIN"/>
    <property type="match status" value="1"/>
</dbReference>
<dbReference type="GO" id="GO:0009055">
    <property type="term" value="F:electron transfer activity"/>
    <property type="evidence" value="ECO:0007669"/>
    <property type="project" value="InterPro"/>
</dbReference>
<organism evidence="14 15">
    <name type="scientific">Vicia faba</name>
    <name type="common">Broad bean</name>
    <name type="synonym">Faba vulgaris</name>
    <dbReference type="NCBI Taxonomy" id="3906"/>
    <lineage>
        <taxon>Eukaryota</taxon>
        <taxon>Viridiplantae</taxon>
        <taxon>Streptophyta</taxon>
        <taxon>Embryophyta</taxon>
        <taxon>Tracheophyta</taxon>
        <taxon>Spermatophyta</taxon>
        <taxon>Magnoliopsida</taxon>
        <taxon>eudicotyledons</taxon>
        <taxon>Gunneridae</taxon>
        <taxon>Pentapetalae</taxon>
        <taxon>rosids</taxon>
        <taxon>fabids</taxon>
        <taxon>Fabales</taxon>
        <taxon>Fabaceae</taxon>
        <taxon>Papilionoideae</taxon>
        <taxon>50 kb inversion clade</taxon>
        <taxon>NPAAA clade</taxon>
        <taxon>Hologalegina</taxon>
        <taxon>IRL clade</taxon>
        <taxon>Fabeae</taxon>
        <taxon>Vicia</taxon>
    </lineage>
</organism>
<feature type="transmembrane region" description="Helical" evidence="12">
    <location>
        <begin position="6"/>
        <end position="23"/>
    </location>
</feature>
<gene>
    <name evidence="14" type="ORF">VFH_VI175520</name>
</gene>
<dbReference type="Proteomes" id="UP001157006">
    <property type="component" value="Chromosome 6"/>
</dbReference>
<keyword evidence="3" id="KW-1003">Cell membrane</keyword>
<keyword evidence="12" id="KW-0812">Transmembrane</keyword>
<evidence type="ECO:0000313" key="14">
    <source>
        <dbReference type="EMBL" id="CAI8619536.1"/>
    </source>
</evidence>
<evidence type="ECO:0000256" key="1">
    <source>
        <dbReference type="ARBA" id="ARBA00004609"/>
    </source>
</evidence>
<evidence type="ECO:0000256" key="10">
    <source>
        <dbReference type="ARBA" id="ARBA00035011"/>
    </source>
</evidence>
<dbReference type="SUPFAM" id="SSF49503">
    <property type="entry name" value="Cupredoxins"/>
    <property type="match status" value="1"/>
</dbReference>
<dbReference type="InterPro" id="IPR039391">
    <property type="entry name" value="Phytocyanin-like"/>
</dbReference>
<dbReference type="InterPro" id="IPR003245">
    <property type="entry name" value="Phytocyanin_dom"/>
</dbReference>
<sequence length="136" mass="15782">MAEKMHLSFIIFVMTGFIIFVYVNSTTHLVGDKLGWNLPGYPKYYQDWANNHTFVVGDKLVFQYHPGIGTVLHVNKEDFDNCTNRNTIRTYFRGNSTVPLDRPGDYYFFCSVGKRCELGQKLWVRVQGKTSRKALM</sequence>
<dbReference type="InterPro" id="IPR008972">
    <property type="entry name" value="Cupredoxin"/>
</dbReference>
<comment type="subcellular location">
    <subcellularLocation>
        <location evidence="1">Cell membrane</location>
        <topology evidence="1">Lipid-anchor</topology>
        <topology evidence="1">GPI-anchor</topology>
    </subcellularLocation>
</comment>
<keyword evidence="5" id="KW-0732">Signal</keyword>
<reference evidence="14 15" key="1">
    <citation type="submission" date="2023-01" db="EMBL/GenBank/DDBJ databases">
        <authorList>
            <person name="Kreplak J."/>
        </authorList>
    </citation>
    <scope>NUCLEOTIDE SEQUENCE [LARGE SCALE GENOMIC DNA]</scope>
</reference>
<dbReference type="EMBL" id="OX451741">
    <property type="protein sequence ID" value="CAI8619536.1"/>
    <property type="molecule type" value="Genomic_DNA"/>
</dbReference>
<evidence type="ECO:0000256" key="3">
    <source>
        <dbReference type="ARBA" id="ARBA00022475"/>
    </source>
</evidence>
<evidence type="ECO:0000256" key="9">
    <source>
        <dbReference type="ARBA" id="ARBA00023288"/>
    </source>
</evidence>
<keyword evidence="8" id="KW-0325">Glycoprotein</keyword>
<evidence type="ECO:0000256" key="7">
    <source>
        <dbReference type="ARBA" id="ARBA00023157"/>
    </source>
</evidence>
<evidence type="ECO:0000313" key="15">
    <source>
        <dbReference type="Proteomes" id="UP001157006"/>
    </source>
</evidence>
<dbReference type="PANTHER" id="PTHR33021:SF264">
    <property type="entry name" value="OS05G0570900 PROTEIN"/>
    <property type="match status" value="1"/>
</dbReference>
<accession>A0AAV1BB00</accession>
<keyword evidence="9" id="KW-0449">Lipoprotein</keyword>
<feature type="domain" description="Phytocyanin" evidence="13">
    <location>
        <begin position="26"/>
        <end position="128"/>
    </location>
</feature>
<evidence type="ECO:0000256" key="11">
    <source>
        <dbReference type="ARBA" id="ARBA00037626"/>
    </source>
</evidence>
<evidence type="ECO:0000256" key="2">
    <source>
        <dbReference type="ARBA" id="ARBA00022458"/>
    </source>
</evidence>
<dbReference type="Gene3D" id="2.60.40.420">
    <property type="entry name" value="Cupredoxins - blue copper proteins"/>
    <property type="match status" value="1"/>
</dbReference>
<dbReference type="GO" id="GO:0005886">
    <property type="term" value="C:plasma membrane"/>
    <property type="evidence" value="ECO:0007669"/>
    <property type="project" value="UniProtKB-SubCell"/>
</dbReference>
<keyword evidence="12" id="KW-1133">Transmembrane helix</keyword>
<comment type="similarity">
    <text evidence="10">Belongs to the early nodulin-like (ENODL) family.</text>
</comment>
<evidence type="ECO:0000259" key="13">
    <source>
        <dbReference type="PROSITE" id="PS51485"/>
    </source>
</evidence>
<name>A0AAV1BB00_VICFA</name>
<keyword evidence="6 12" id="KW-0472">Membrane</keyword>
<keyword evidence="2" id="KW-0536">Nodulation</keyword>
<dbReference type="AlphaFoldDB" id="A0AAV1BB00"/>
<evidence type="ECO:0000256" key="5">
    <source>
        <dbReference type="ARBA" id="ARBA00022729"/>
    </source>
</evidence>
<evidence type="ECO:0000256" key="6">
    <source>
        <dbReference type="ARBA" id="ARBA00023136"/>
    </source>
</evidence>
<dbReference type="PROSITE" id="PS51485">
    <property type="entry name" value="PHYTOCYANIN"/>
    <property type="match status" value="1"/>
</dbReference>
<dbReference type="FunFam" id="2.60.40.420:FF:000034">
    <property type="entry name" value="Cupredoxin superfamily protein"/>
    <property type="match status" value="1"/>
</dbReference>
<comment type="function">
    <text evidence="11">May act as a carbohydrate transporter.</text>
</comment>